<feature type="transmembrane region" description="Helical" evidence="1">
    <location>
        <begin position="290"/>
        <end position="310"/>
    </location>
</feature>
<name>A0A9D9E1Y4_9SPIO</name>
<evidence type="ECO:0000313" key="2">
    <source>
        <dbReference type="EMBL" id="MBO8436390.1"/>
    </source>
</evidence>
<accession>A0A9D9E1Y4</accession>
<evidence type="ECO:0000313" key="3">
    <source>
        <dbReference type="Proteomes" id="UP000823615"/>
    </source>
</evidence>
<comment type="caution">
    <text evidence="2">The sequence shown here is derived from an EMBL/GenBank/DDBJ whole genome shotgun (WGS) entry which is preliminary data.</text>
</comment>
<dbReference type="Proteomes" id="UP000823615">
    <property type="component" value="Unassembled WGS sequence"/>
</dbReference>
<gene>
    <name evidence="2" type="ORF">IAA97_05380</name>
</gene>
<reference evidence="2" key="1">
    <citation type="submission" date="2020-10" db="EMBL/GenBank/DDBJ databases">
        <authorList>
            <person name="Gilroy R."/>
        </authorList>
    </citation>
    <scope>NUCLEOTIDE SEQUENCE</scope>
    <source>
        <strain evidence="2">7293</strain>
    </source>
</reference>
<protein>
    <submittedName>
        <fullName evidence="2">Uncharacterized protein</fullName>
    </submittedName>
</protein>
<dbReference type="AlphaFoldDB" id="A0A9D9E1Y4"/>
<reference evidence="2" key="2">
    <citation type="journal article" date="2021" name="PeerJ">
        <title>Extensive microbial diversity within the chicken gut microbiome revealed by metagenomics and culture.</title>
        <authorList>
            <person name="Gilroy R."/>
            <person name="Ravi A."/>
            <person name="Getino M."/>
            <person name="Pursley I."/>
            <person name="Horton D.L."/>
            <person name="Alikhan N.F."/>
            <person name="Baker D."/>
            <person name="Gharbi K."/>
            <person name="Hall N."/>
            <person name="Watson M."/>
            <person name="Adriaenssens E.M."/>
            <person name="Foster-Nyarko E."/>
            <person name="Jarju S."/>
            <person name="Secka A."/>
            <person name="Antonio M."/>
            <person name="Oren A."/>
            <person name="Chaudhuri R.R."/>
            <person name="La Ragione R."/>
            <person name="Hildebrand F."/>
            <person name="Pallen M.J."/>
        </authorList>
    </citation>
    <scope>NUCLEOTIDE SEQUENCE</scope>
    <source>
        <strain evidence="2">7293</strain>
    </source>
</reference>
<keyword evidence="1" id="KW-0812">Transmembrane</keyword>
<dbReference type="EMBL" id="JADIMT010000066">
    <property type="protein sequence ID" value="MBO8436390.1"/>
    <property type="molecule type" value="Genomic_DNA"/>
</dbReference>
<organism evidence="2 3">
    <name type="scientific">Candidatus Ornithospirochaeta stercoripullorum</name>
    <dbReference type="NCBI Taxonomy" id="2840899"/>
    <lineage>
        <taxon>Bacteria</taxon>
        <taxon>Pseudomonadati</taxon>
        <taxon>Spirochaetota</taxon>
        <taxon>Spirochaetia</taxon>
        <taxon>Spirochaetales</taxon>
        <taxon>Spirochaetaceae</taxon>
        <taxon>Spirochaetaceae incertae sedis</taxon>
        <taxon>Candidatus Ornithospirochaeta</taxon>
    </lineage>
</organism>
<evidence type="ECO:0000256" key="1">
    <source>
        <dbReference type="SAM" id="Phobius"/>
    </source>
</evidence>
<keyword evidence="1" id="KW-0472">Membrane</keyword>
<proteinExistence type="predicted"/>
<keyword evidence="1" id="KW-1133">Transmembrane helix</keyword>
<sequence>MEEIINIVRDGEEKTAIWIGSDDMGLPKHLMQGIKHDGIISDGKEIKPWIWDGLCAIDGQRYVYFAPCRLRSIYELSTSARKDALVIVRNIAFALKGMKKDFLDLITGIFPLYRIWIYNDTDVLIMPPDLGDVFTIMREEKRKEDEVNRIIQGTAEKQFLLITEMAELLYYAATGRFPFSSDAVRGSGYKEVPLSMYTNELPEKTEGLINFIFHAKSREMRDIMGNRDDGENLNWFLTRSLSLEWPLEDITAEERDSNIERAESSAEFKEFFEKRESITKRNAFWRVKGTLIIVISVVVIAVGGFLWSYISNILEPPATKDLDQKGIIEAFYQAQNNCDPEGISTAFKGSDPPQEMEIMNLYVASRTRMAYENFDPLISADEWVENGKPAVPAAHLIYGAVIDTIKQTGENTWSAEGTWYTPYPYNDGEEVTTSEGTMPVYTYDVTQSFTFEWNDRGWWNITDAPIESDEFLGVETVETYIPEL</sequence>